<dbReference type="InterPro" id="IPR015421">
    <property type="entry name" value="PyrdxlP-dep_Trfase_major"/>
</dbReference>
<dbReference type="InterPro" id="IPR015422">
    <property type="entry name" value="PyrdxlP-dep_Trfase_small"/>
</dbReference>
<sequence>MGLLHPRIRRDDREAACARHRRLVRRSRGPRASGSAPSYRAGSRMLPQFGSAPEFIGNGLPGKSYLFTITGRWRERMDALIDRSAFIGLDQRTWFYGGAESPPLHGMREAMNTYVANRAGGPDGRKKNSEVEQACKRNIAAMLGGRPENIALLSNASEAISMIASSFRFQAGDNVVLNDLEFPSGVLPWLQLKSAGVEIRVVPSRNWQVAAEDLLASVDGNTRMVVTSHVSYMSGARIDYKKVYAELKKTKALLLVDATQSLGVVPVTINDADFVVSSSYKWLMAGHGAGILAVNPERADRFEPRNIGWRSVEDMFSDTRFEHFRFFSDARRFEGGYPSYPTLYAMKHSTDLLLSIGIDRIERHVLELGGKLIESMKRIGYEPMTPEKPELRAGNISFVCPDGEAFADKLIEQGTYVWGGDGRLRASVHFYNNSDDVARLVGQLAAIASERAS</sequence>
<accession>A0A5C4T867</accession>
<dbReference type="Gene3D" id="3.90.1150.10">
    <property type="entry name" value="Aspartate Aminotransferase, domain 1"/>
    <property type="match status" value="1"/>
</dbReference>
<dbReference type="InterPro" id="IPR015424">
    <property type="entry name" value="PyrdxlP-dep_Trfase"/>
</dbReference>
<dbReference type="Gene3D" id="3.40.640.10">
    <property type="entry name" value="Type I PLP-dependent aspartate aminotransferase-like (Major domain)"/>
    <property type="match status" value="1"/>
</dbReference>
<organism evidence="3 4">
    <name type="scientific">Paenibacillus hemerocallicola</name>
    <dbReference type="NCBI Taxonomy" id="1172614"/>
    <lineage>
        <taxon>Bacteria</taxon>
        <taxon>Bacillati</taxon>
        <taxon>Bacillota</taxon>
        <taxon>Bacilli</taxon>
        <taxon>Bacillales</taxon>
        <taxon>Paenibacillaceae</taxon>
        <taxon>Paenibacillus</taxon>
    </lineage>
</organism>
<comment type="caution">
    <text evidence="3">The sequence shown here is derived from an EMBL/GenBank/DDBJ whole genome shotgun (WGS) entry which is preliminary data.</text>
</comment>
<keyword evidence="3" id="KW-0808">Transferase</keyword>
<gene>
    <name evidence="3" type="ORF">FE784_19230</name>
</gene>
<keyword evidence="4" id="KW-1185">Reference proteome</keyword>
<reference evidence="3 4" key="1">
    <citation type="submission" date="2019-05" db="EMBL/GenBank/DDBJ databases">
        <title>We sequenced the genome of Paenibacillus hemerocallicola KCTC 33185 for further insight into its adaptation and study the phylogeny of Paenibacillus.</title>
        <authorList>
            <person name="Narsing Rao M.P."/>
        </authorList>
    </citation>
    <scope>NUCLEOTIDE SEQUENCE [LARGE SCALE GENOMIC DNA]</scope>
    <source>
        <strain evidence="3 4">KCTC 33185</strain>
    </source>
</reference>
<dbReference type="InterPro" id="IPR000192">
    <property type="entry name" value="Aminotrans_V_dom"/>
</dbReference>
<dbReference type="OrthoDB" id="513408at2"/>
<dbReference type="GO" id="GO:0008483">
    <property type="term" value="F:transaminase activity"/>
    <property type="evidence" value="ECO:0007669"/>
    <property type="project" value="UniProtKB-KW"/>
</dbReference>
<dbReference type="AlphaFoldDB" id="A0A5C4T867"/>
<dbReference type="EMBL" id="VDCQ01000027">
    <property type="protein sequence ID" value="TNJ64587.1"/>
    <property type="molecule type" value="Genomic_DNA"/>
</dbReference>
<proteinExistence type="predicted"/>
<dbReference type="PANTHER" id="PTHR43586:SF15">
    <property type="entry name" value="BLR3095 PROTEIN"/>
    <property type="match status" value="1"/>
</dbReference>
<name>A0A5C4T867_9BACL</name>
<evidence type="ECO:0000259" key="2">
    <source>
        <dbReference type="Pfam" id="PF00266"/>
    </source>
</evidence>
<feature type="domain" description="Aminotransferase class V" evidence="2">
    <location>
        <begin position="126"/>
        <end position="440"/>
    </location>
</feature>
<evidence type="ECO:0000313" key="3">
    <source>
        <dbReference type="EMBL" id="TNJ64587.1"/>
    </source>
</evidence>
<feature type="region of interest" description="Disordered" evidence="1">
    <location>
        <begin position="24"/>
        <end position="43"/>
    </location>
</feature>
<keyword evidence="3" id="KW-0032">Aminotransferase</keyword>
<dbReference type="PANTHER" id="PTHR43586">
    <property type="entry name" value="CYSTEINE DESULFURASE"/>
    <property type="match status" value="1"/>
</dbReference>
<evidence type="ECO:0000256" key="1">
    <source>
        <dbReference type="SAM" id="MobiDB-lite"/>
    </source>
</evidence>
<dbReference type="Pfam" id="PF00266">
    <property type="entry name" value="Aminotran_5"/>
    <property type="match status" value="1"/>
</dbReference>
<dbReference type="Proteomes" id="UP000307943">
    <property type="component" value="Unassembled WGS sequence"/>
</dbReference>
<protein>
    <submittedName>
        <fullName evidence="3">Aminotransferase class V-fold PLP-dependent enzyme</fullName>
    </submittedName>
</protein>
<evidence type="ECO:0000313" key="4">
    <source>
        <dbReference type="Proteomes" id="UP000307943"/>
    </source>
</evidence>
<dbReference type="SUPFAM" id="SSF53383">
    <property type="entry name" value="PLP-dependent transferases"/>
    <property type="match status" value="1"/>
</dbReference>